<dbReference type="Proteomes" id="UP000005297">
    <property type="component" value="Unassembled WGS sequence"/>
</dbReference>
<protein>
    <recommendedName>
        <fullName evidence="4">CENP-V/GFA domain-containing protein</fullName>
    </recommendedName>
</protein>
<feature type="domain" description="CENP-V/GFA" evidence="4">
    <location>
        <begin position="1"/>
        <end position="107"/>
    </location>
</feature>
<dbReference type="SUPFAM" id="SSF54909">
    <property type="entry name" value="Dimeric alpha+beta barrel"/>
    <property type="match status" value="1"/>
</dbReference>
<accession>Q0F1P4</accession>
<organism evidence="5 6">
    <name type="scientific">Mariprofundus ferrooxydans PV-1</name>
    <dbReference type="NCBI Taxonomy" id="314345"/>
    <lineage>
        <taxon>Bacteria</taxon>
        <taxon>Pseudomonadati</taxon>
        <taxon>Pseudomonadota</taxon>
        <taxon>Candidatius Mariprofundia</taxon>
        <taxon>Mariprofundales</taxon>
        <taxon>Mariprofundaceae</taxon>
        <taxon>Mariprofundus</taxon>
    </lineage>
</organism>
<dbReference type="InterPro" id="IPR011008">
    <property type="entry name" value="Dimeric_a/b-barrel"/>
</dbReference>
<evidence type="ECO:0000256" key="1">
    <source>
        <dbReference type="ARBA" id="ARBA00005495"/>
    </source>
</evidence>
<keyword evidence="6" id="KW-1185">Reference proteome</keyword>
<dbReference type="Gene3D" id="3.90.1590.10">
    <property type="entry name" value="glutathione-dependent formaldehyde- activating enzyme (gfa)"/>
    <property type="match status" value="1"/>
</dbReference>
<dbReference type="eggNOG" id="COG3791">
    <property type="taxonomic scope" value="Bacteria"/>
</dbReference>
<dbReference type="SUPFAM" id="SSF51316">
    <property type="entry name" value="Mss4-like"/>
    <property type="match status" value="1"/>
</dbReference>
<dbReference type="Gene3D" id="3.30.70.100">
    <property type="match status" value="1"/>
</dbReference>
<sequence length="226" mass="24918">MNIELPDHFEYIGSCHCSECRKFSGAACATAGGLDGAAMRIVAGEAFISVYRKSESTELAFCRNCGSSLFSRKLDSGKCNVRLGILDDVPAQKPAFHIFTGSKAPWEMIGDGLPRFEAGPGSNRLEQESKGYVVIFKAKVAQMDAEYGVTAARMRERAIQVYGCTGFDSTMENGVEVSISHWPDLETMRAWKADTEHRVAQQQGRERWYKSYSVEIAEVICCATAE</sequence>
<evidence type="ECO:0000313" key="6">
    <source>
        <dbReference type="Proteomes" id="UP000005297"/>
    </source>
</evidence>
<dbReference type="PANTHER" id="PTHR37811:SF2">
    <property type="entry name" value="ABM DOMAIN-CONTAINING PROTEIN"/>
    <property type="match status" value="1"/>
</dbReference>
<dbReference type="InterPro" id="IPR011057">
    <property type="entry name" value="Mss4-like_sf"/>
</dbReference>
<gene>
    <name evidence="5" type="ORF">SPV1_10461</name>
</gene>
<dbReference type="InParanoid" id="Q0F1P4"/>
<dbReference type="AlphaFoldDB" id="Q0F1P4"/>
<keyword evidence="2" id="KW-0479">Metal-binding</keyword>
<dbReference type="GO" id="GO:0016846">
    <property type="term" value="F:carbon-sulfur lyase activity"/>
    <property type="evidence" value="ECO:0007669"/>
    <property type="project" value="InterPro"/>
</dbReference>
<evidence type="ECO:0000313" key="5">
    <source>
        <dbReference type="EMBL" id="EAU55147.1"/>
    </source>
</evidence>
<dbReference type="InterPro" id="IPR052936">
    <property type="entry name" value="Jasmonate_Hydroxylase-like"/>
</dbReference>
<comment type="caution">
    <text evidence="5">The sequence shown here is derived from an EMBL/GenBank/DDBJ whole genome shotgun (WGS) entry which is preliminary data.</text>
</comment>
<dbReference type="STRING" id="314344.AL013_07605"/>
<evidence type="ECO:0000256" key="2">
    <source>
        <dbReference type="ARBA" id="ARBA00022723"/>
    </source>
</evidence>
<dbReference type="eggNOG" id="COG2329">
    <property type="taxonomic scope" value="Bacteria"/>
</dbReference>
<dbReference type="EMBL" id="AATS01000003">
    <property type="protein sequence ID" value="EAU55147.1"/>
    <property type="molecule type" value="Genomic_DNA"/>
</dbReference>
<dbReference type="InterPro" id="IPR006913">
    <property type="entry name" value="CENP-V/GFA"/>
</dbReference>
<evidence type="ECO:0000259" key="4">
    <source>
        <dbReference type="PROSITE" id="PS51891"/>
    </source>
</evidence>
<name>Q0F1P4_9PROT</name>
<dbReference type="OrthoDB" id="5298448at2"/>
<dbReference type="Pfam" id="PF04828">
    <property type="entry name" value="GFA"/>
    <property type="match status" value="1"/>
</dbReference>
<proteinExistence type="inferred from homology"/>
<reference evidence="5 6" key="1">
    <citation type="submission" date="2006-09" db="EMBL/GenBank/DDBJ databases">
        <authorList>
            <person name="Emerson D."/>
            <person name="Ferriera S."/>
            <person name="Johnson J."/>
            <person name="Kravitz S."/>
            <person name="Halpern A."/>
            <person name="Remington K."/>
            <person name="Beeson K."/>
            <person name="Tran B."/>
            <person name="Rogers Y.-H."/>
            <person name="Friedman R."/>
            <person name="Venter J.C."/>
        </authorList>
    </citation>
    <scope>NUCLEOTIDE SEQUENCE [LARGE SCALE GENOMIC DNA]</scope>
    <source>
        <strain evidence="5 6">PV-1</strain>
    </source>
</reference>
<comment type="similarity">
    <text evidence="1">Belongs to the Gfa family.</text>
</comment>
<dbReference type="GO" id="GO:0046872">
    <property type="term" value="F:metal ion binding"/>
    <property type="evidence" value="ECO:0007669"/>
    <property type="project" value="UniProtKB-KW"/>
</dbReference>
<dbReference type="HOGENOM" id="CLU_1223517_0_0_0"/>
<keyword evidence="3" id="KW-0862">Zinc</keyword>
<evidence type="ECO:0000256" key="3">
    <source>
        <dbReference type="ARBA" id="ARBA00022833"/>
    </source>
</evidence>
<dbReference type="PANTHER" id="PTHR37811">
    <property type="entry name" value="BLL5343 PROTEIN"/>
    <property type="match status" value="1"/>
</dbReference>
<dbReference type="PROSITE" id="PS51891">
    <property type="entry name" value="CENP_V_GFA"/>
    <property type="match status" value="1"/>
</dbReference>